<keyword evidence="3" id="KW-0732">Signal</keyword>
<dbReference type="AlphaFoldDB" id="A0A947DAU7"/>
<feature type="region of interest" description="Disordered" evidence="2">
    <location>
        <begin position="408"/>
        <end position="434"/>
    </location>
</feature>
<accession>A0A947DAU7</accession>
<evidence type="ECO:0000256" key="1">
    <source>
        <dbReference type="SAM" id="Coils"/>
    </source>
</evidence>
<evidence type="ECO:0000256" key="2">
    <source>
        <dbReference type="SAM" id="MobiDB-lite"/>
    </source>
</evidence>
<feature type="compositionally biased region" description="Low complexity" evidence="2">
    <location>
        <begin position="408"/>
        <end position="427"/>
    </location>
</feature>
<reference evidence="4 5" key="1">
    <citation type="submission" date="2021-06" db="EMBL/GenBank/DDBJ databases">
        <authorList>
            <person name="Grouzdev D.S."/>
            <person name="Koziaeva V."/>
        </authorList>
    </citation>
    <scope>NUCLEOTIDE SEQUENCE [LARGE SCALE GENOMIC DNA]</scope>
    <source>
        <strain evidence="4 5">22</strain>
    </source>
</reference>
<name>A0A947DAU7_9HYPH</name>
<gene>
    <name evidence="4" type="ORF">KL771_20375</name>
</gene>
<evidence type="ECO:0000313" key="4">
    <source>
        <dbReference type="EMBL" id="MBT9291832.1"/>
    </source>
</evidence>
<sequence length="1068" mass="114378">MLRAPISLVFILLAAPTFAQQVDPFALMFGAMAQQQGARNVVAWRQFDERELACIDAEMARQGMSLRRIISNGVSPDDPMLVAPRSRCARARGNVLTPDPSVASDLHASIPVASTIDFTLRCRPSEPSSDSDPIVSTTIAVTAGRLSIVHRAASGAEYHRGDQYIASPGSADARQKALIWSGVLRTRPNIRMDGRTSLDAGGRVLYTETVTDLNLGRVTDGSTSLCTASSDGLAAAMPPVAPTVVHQTFTASPGTGDLALDCSPTTISSDPDPIALTTIQISGGRLSIVHRMASGTEYHRADQYEARSVTADARRRAIEWTGVRRNRPTLSMVGTTKVDARGRLIYSEGVFDTRTKRQTDSWNAECRIATPPNLAVAAGTRPGTSGIAALNSTQAFAPVPDAMAAGTGVGSSAATSNGGASATTGQGSPPPAPAVVLRADDPRMVAARDLLADLKAYLADRGVVPGIADLSRVALQLQSALEAGDLLRLTEARRKLDEAVRSLQGFEAYVSDRRELRQREEARILSQAEAEAQLGLFFIDRYMANNFATQAAARLLPIQESLAHALKLKSASDLRAANQALAAQVQTEPLKSDYDLAAKAYAERQRPPEPPRPPASLSERLGLGPTAREVVEGDPAAVLILFDASGRAPNLTRTLDGDFRFKDNIATACIVAAKVEAADRLALARLLARPGLNVEVAPTACGTGRVTSDFVGFRRADLRADTPESLAFYGRALDKGDLKLHRNMAGNEYDETVRAAATRGMEIEAAIEAGRATGWSVLVVSDKTPILCVEELQDPAKNRAAIELLGRESRAIWPGLPPGGSARRLSLGAEAMFVGVQKRSCGAVTGTAETVRKLMTAMRRDALPYAAAPVLVEASAIDAEASAIRARDAEAIAAEEDRARASRDAAQLAERRQAQAAAERDAVEARLRAQNGATARGLLEKVRLLLEKQAAGSAPVSFDGLTPITQSQASRAEDGWTVVKREIEVDDYGHAQFKGRALEAIVARWRITQKNNVLGEFSEDCWQVALLDDREFNMLRELVSVRCDVGEAALMRWRTGLVFRSGWRAAQE</sequence>
<keyword evidence="5" id="KW-1185">Reference proteome</keyword>
<dbReference type="Proteomes" id="UP000766595">
    <property type="component" value="Unassembled WGS sequence"/>
</dbReference>
<feature type="signal peptide" evidence="3">
    <location>
        <begin position="1"/>
        <end position="19"/>
    </location>
</feature>
<dbReference type="RefSeq" id="WP_261970359.1">
    <property type="nucleotide sequence ID" value="NZ_JAHHZF010000010.1"/>
</dbReference>
<feature type="chain" id="PRO_5037383176" evidence="3">
    <location>
        <begin position="20"/>
        <end position="1068"/>
    </location>
</feature>
<evidence type="ECO:0000256" key="3">
    <source>
        <dbReference type="SAM" id="SignalP"/>
    </source>
</evidence>
<keyword evidence="1" id="KW-0175">Coiled coil</keyword>
<comment type="caution">
    <text evidence="4">The sequence shown here is derived from an EMBL/GenBank/DDBJ whole genome shotgun (WGS) entry which is preliminary data.</text>
</comment>
<organism evidence="4 5">
    <name type="scientific">Prosthecodimorpha staleyi</name>
    <dbReference type="NCBI Taxonomy" id="2840188"/>
    <lineage>
        <taxon>Bacteria</taxon>
        <taxon>Pseudomonadati</taxon>
        <taxon>Pseudomonadota</taxon>
        <taxon>Alphaproteobacteria</taxon>
        <taxon>Hyphomicrobiales</taxon>
        <taxon>Ancalomicrobiaceae</taxon>
        <taxon>Prosthecodimorpha</taxon>
    </lineage>
</organism>
<evidence type="ECO:0000313" key="5">
    <source>
        <dbReference type="Proteomes" id="UP000766595"/>
    </source>
</evidence>
<feature type="coiled-coil region" evidence="1">
    <location>
        <begin position="891"/>
        <end position="926"/>
    </location>
</feature>
<dbReference type="EMBL" id="JAHHZF010000010">
    <property type="protein sequence ID" value="MBT9291832.1"/>
    <property type="molecule type" value="Genomic_DNA"/>
</dbReference>
<protein>
    <submittedName>
        <fullName evidence="4">Uncharacterized protein</fullName>
    </submittedName>
</protein>
<proteinExistence type="predicted"/>